<gene>
    <name evidence="1" type="ORF">PAXRUDRAFT_738693</name>
</gene>
<name>A0A0D0DUJ6_9AGAM</name>
<sequence length="120" mass="13761">MIRHFCYISKQTPLRNHPYFGAQHRMVGLSTLRLIDSFESWSFFLWDPQSPTEDCRHIGPASQRGADLSALVHRASCEGAERLPVRMSSFVDIVPHPCNKCRNERPKHGSTYGRRTLCCT</sequence>
<dbReference type="InParanoid" id="A0A0D0DUJ6"/>
<protein>
    <submittedName>
        <fullName evidence="1">Unplaced genomic scaffold scaffold_89, whole genome shotgun sequence</fullName>
    </submittedName>
</protein>
<dbReference type="Proteomes" id="UP000054538">
    <property type="component" value="Unassembled WGS sequence"/>
</dbReference>
<evidence type="ECO:0000313" key="2">
    <source>
        <dbReference type="Proteomes" id="UP000054538"/>
    </source>
</evidence>
<accession>A0A0D0DUJ6</accession>
<keyword evidence="2" id="KW-1185">Reference proteome</keyword>
<dbReference type="EMBL" id="KN824911">
    <property type="protein sequence ID" value="KIK98008.1"/>
    <property type="molecule type" value="Genomic_DNA"/>
</dbReference>
<reference evidence="2" key="2">
    <citation type="submission" date="2015-01" db="EMBL/GenBank/DDBJ databases">
        <title>Evolutionary Origins and Diversification of the Mycorrhizal Mutualists.</title>
        <authorList>
            <consortium name="DOE Joint Genome Institute"/>
            <consortium name="Mycorrhizal Genomics Consortium"/>
            <person name="Kohler A."/>
            <person name="Kuo A."/>
            <person name="Nagy L.G."/>
            <person name="Floudas D."/>
            <person name="Copeland A."/>
            <person name="Barry K.W."/>
            <person name="Cichocki N."/>
            <person name="Veneault-Fourrey C."/>
            <person name="LaButti K."/>
            <person name="Lindquist E.A."/>
            <person name="Lipzen A."/>
            <person name="Lundell T."/>
            <person name="Morin E."/>
            <person name="Murat C."/>
            <person name="Riley R."/>
            <person name="Ohm R."/>
            <person name="Sun H."/>
            <person name="Tunlid A."/>
            <person name="Henrissat B."/>
            <person name="Grigoriev I.V."/>
            <person name="Hibbett D.S."/>
            <person name="Martin F."/>
        </authorList>
    </citation>
    <scope>NUCLEOTIDE SEQUENCE [LARGE SCALE GENOMIC DNA]</scope>
    <source>
        <strain evidence="2">Ve08.2h10</strain>
    </source>
</reference>
<reference evidence="1 2" key="1">
    <citation type="submission" date="2014-04" db="EMBL/GenBank/DDBJ databases">
        <authorList>
            <consortium name="DOE Joint Genome Institute"/>
            <person name="Kuo A."/>
            <person name="Kohler A."/>
            <person name="Jargeat P."/>
            <person name="Nagy L.G."/>
            <person name="Floudas D."/>
            <person name="Copeland A."/>
            <person name="Barry K.W."/>
            <person name="Cichocki N."/>
            <person name="Veneault-Fourrey C."/>
            <person name="LaButti K."/>
            <person name="Lindquist E.A."/>
            <person name="Lipzen A."/>
            <person name="Lundell T."/>
            <person name="Morin E."/>
            <person name="Murat C."/>
            <person name="Sun H."/>
            <person name="Tunlid A."/>
            <person name="Henrissat B."/>
            <person name="Grigoriev I.V."/>
            <person name="Hibbett D.S."/>
            <person name="Martin F."/>
            <person name="Nordberg H.P."/>
            <person name="Cantor M.N."/>
            <person name="Hua S.X."/>
        </authorList>
    </citation>
    <scope>NUCLEOTIDE SEQUENCE [LARGE SCALE GENOMIC DNA]</scope>
    <source>
        <strain evidence="1 2">Ve08.2h10</strain>
    </source>
</reference>
<organism evidence="1 2">
    <name type="scientific">Paxillus rubicundulus Ve08.2h10</name>
    <dbReference type="NCBI Taxonomy" id="930991"/>
    <lineage>
        <taxon>Eukaryota</taxon>
        <taxon>Fungi</taxon>
        <taxon>Dikarya</taxon>
        <taxon>Basidiomycota</taxon>
        <taxon>Agaricomycotina</taxon>
        <taxon>Agaricomycetes</taxon>
        <taxon>Agaricomycetidae</taxon>
        <taxon>Boletales</taxon>
        <taxon>Paxilineae</taxon>
        <taxon>Paxillaceae</taxon>
        <taxon>Paxillus</taxon>
    </lineage>
</organism>
<dbReference type="HOGENOM" id="CLU_2050393_0_0_1"/>
<dbReference type="AlphaFoldDB" id="A0A0D0DUJ6"/>
<evidence type="ECO:0000313" key="1">
    <source>
        <dbReference type="EMBL" id="KIK98008.1"/>
    </source>
</evidence>
<proteinExistence type="predicted"/>